<evidence type="ECO:0000259" key="9">
    <source>
        <dbReference type="Pfam" id="PF00534"/>
    </source>
</evidence>
<dbReference type="SUPFAM" id="SSF53756">
    <property type="entry name" value="UDP-Glycosyltransferase/glycogen phosphorylase"/>
    <property type="match status" value="1"/>
</dbReference>
<dbReference type="Proteomes" id="UP000272778">
    <property type="component" value="Unassembled WGS sequence"/>
</dbReference>
<name>A0A3N6NFY3_9BURK</name>
<comment type="caution">
    <text evidence="11">The sequence shown here is derived from an EMBL/GenBank/DDBJ whole genome shotgun (WGS) entry which is preliminary data.</text>
</comment>
<dbReference type="Pfam" id="PF00534">
    <property type="entry name" value="Glycos_transf_1"/>
    <property type="match status" value="1"/>
</dbReference>
<protein>
    <recommendedName>
        <fullName evidence="8">Glycogen synthase</fullName>
        <ecNumber evidence="8">2.4.1.21</ecNumber>
    </recommendedName>
    <alternativeName>
        <fullName evidence="8">Starch [bacterial glycogen] synthase</fullName>
    </alternativeName>
</protein>
<evidence type="ECO:0000256" key="6">
    <source>
        <dbReference type="ARBA" id="ARBA00022679"/>
    </source>
</evidence>
<dbReference type="EC" id="2.4.1.21" evidence="8"/>
<dbReference type="NCBIfam" id="NF001899">
    <property type="entry name" value="PRK00654.1-2"/>
    <property type="match status" value="1"/>
</dbReference>
<proteinExistence type="inferred from homology"/>
<dbReference type="OrthoDB" id="9808590at2"/>
<comment type="similarity">
    <text evidence="4 8">Belongs to the glycosyltransferase 1 family. Bacterial/plant glycogen synthase subfamily.</text>
</comment>
<evidence type="ECO:0000256" key="1">
    <source>
        <dbReference type="ARBA" id="ARBA00001478"/>
    </source>
</evidence>
<dbReference type="EMBL" id="RQIS01000005">
    <property type="protein sequence ID" value="RQH07577.1"/>
    <property type="molecule type" value="Genomic_DNA"/>
</dbReference>
<keyword evidence="12" id="KW-1185">Reference proteome</keyword>
<dbReference type="GO" id="GO:0009011">
    <property type="term" value="F:alpha-1,4-glucan glucosyltransferase (ADP-glucose donor) activity"/>
    <property type="evidence" value="ECO:0007669"/>
    <property type="project" value="UniProtKB-UniRule"/>
</dbReference>
<dbReference type="AlphaFoldDB" id="A0A3N6NFY3"/>
<evidence type="ECO:0000259" key="10">
    <source>
        <dbReference type="Pfam" id="PF08323"/>
    </source>
</evidence>
<organism evidence="11 12">
    <name type="scientific">Paraburkholderia dinghuensis</name>
    <dbReference type="NCBI Taxonomy" id="2305225"/>
    <lineage>
        <taxon>Bacteria</taxon>
        <taxon>Pseudomonadati</taxon>
        <taxon>Pseudomonadota</taxon>
        <taxon>Betaproteobacteria</taxon>
        <taxon>Burkholderiales</taxon>
        <taxon>Burkholderiaceae</taxon>
        <taxon>Paraburkholderia</taxon>
    </lineage>
</organism>
<evidence type="ECO:0000256" key="5">
    <source>
        <dbReference type="ARBA" id="ARBA00022676"/>
    </source>
</evidence>
<evidence type="ECO:0000256" key="3">
    <source>
        <dbReference type="ARBA" id="ARBA00004964"/>
    </source>
</evidence>
<sequence length="490" mass="52841">MTIRVLHVASELYPLLKTGGLADVTAALPAALIEQGADARLLLPGFASIAQGLADLHPVARLERTFGAPQASLELGRVPGSDLPVYMIRADAFYSRPGNPYLDAEHVPYGDNAQRFALLGWAAAQLVQHADPAWAPQIVQAHDWHAGLVPAYLRAAARERGLPHGRSLARTVFTVHNLAYQGIFPAQQFANLGLPSDFFDMHGVEFYGQLSFLKAGLYYADKITTVSPTYAREIQTVAQGGGLEALLRGRSHDLVGILNGVDYTVWNPATDGSIAMHYSAGHMSGKLRCKTALQARLKLAQKHDAPVFGVVSRLTEQKGLDLLLGALPEIVSRGGQLVVLGTGDASLEQGFTRAARQHPDAVAVELGFDETLAHAIVAGSDVIAVPSRFEPCGLTQLYALAYGALPLVHRVGGLADTVVDASLENLADGLATGFVFERFEPDALTAAIRRAFALYARSHDWRDTRTHAMQQDFGWAASAQRYLALYRELL</sequence>
<dbReference type="NCBIfam" id="TIGR02095">
    <property type="entry name" value="glgA"/>
    <property type="match status" value="1"/>
</dbReference>
<feature type="domain" description="Starch synthase catalytic" evidence="10">
    <location>
        <begin position="4"/>
        <end position="248"/>
    </location>
</feature>
<dbReference type="PANTHER" id="PTHR45825:SF11">
    <property type="entry name" value="ALPHA AMYLASE DOMAIN-CONTAINING PROTEIN"/>
    <property type="match status" value="1"/>
</dbReference>
<evidence type="ECO:0000313" key="12">
    <source>
        <dbReference type="Proteomes" id="UP000272778"/>
    </source>
</evidence>
<evidence type="ECO:0000313" key="11">
    <source>
        <dbReference type="EMBL" id="RQH07577.1"/>
    </source>
</evidence>
<dbReference type="GO" id="GO:0004373">
    <property type="term" value="F:alpha-1,4-glucan glucosyltransferase (UDP-glucose donor) activity"/>
    <property type="evidence" value="ECO:0007669"/>
    <property type="project" value="InterPro"/>
</dbReference>
<evidence type="ECO:0000256" key="8">
    <source>
        <dbReference type="HAMAP-Rule" id="MF_00484"/>
    </source>
</evidence>
<dbReference type="UniPathway" id="UPA00164"/>
<dbReference type="CDD" id="cd03791">
    <property type="entry name" value="GT5_Glycogen_synthase_DULL1-like"/>
    <property type="match status" value="1"/>
</dbReference>
<dbReference type="InterPro" id="IPR001296">
    <property type="entry name" value="Glyco_trans_1"/>
</dbReference>
<evidence type="ECO:0000256" key="2">
    <source>
        <dbReference type="ARBA" id="ARBA00002764"/>
    </source>
</evidence>
<comment type="function">
    <text evidence="2 8">Synthesizes alpha-1,4-glucan chains using ADP-glucose.</text>
</comment>
<feature type="binding site" evidence="8">
    <location>
        <position position="17"/>
    </location>
    <ligand>
        <name>ADP-alpha-D-glucose</name>
        <dbReference type="ChEBI" id="CHEBI:57498"/>
    </ligand>
</feature>
<evidence type="ECO:0000256" key="7">
    <source>
        <dbReference type="ARBA" id="ARBA00023056"/>
    </source>
</evidence>
<dbReference type="PANTHER" id="PTHR45825">
    <property type="entry name" value="GRANULE-BOUND STARCH SYNTHASE 1, CHLOROPLASTIC/AMYLOPLASTIC"/>
    <property type="match status" value="1"/>
</dbReference>
<feature type="domain" description="Glycosyl transferase family 1" evidence="9">
    <location>
        <begin position="298"/>
        <end position="462"/>
    </location>
</feature>
<dbReference type="InterPro" id="IPR011835">
    <property type="entry name" value="GS/SS"/>
</dbReference>
<dbReference type="Gene3D" id="3.40.50.2000">
    <property type="entry name" value="Glycogen Phosphorylase B"/>
    <property type="match status" value="2"/>
</dbReference>
<gene>
    <name evidence="8 11" type="primary">glgA</name>
    <name evidence="11" type="ORF">D1Y85_09405</name>
</gene>
<dbReference type="InterPro" id="IPR013534">
    <property type="entry name" value="Starch_synth_cat_dom"/>
</dbReference>
<comment type="catalytic activity">
    <reaction evidence="1 8">
        <text>[(1-&gt;4)-alpha-D-glucosyl](n) + ADP-alpha-D-glucose = [(1-&gt;4)-alpha-D-glucosyl](n+1) + ADP + H(+)</text>
        <dbReference type="Rhea" id="RHEA:18189"/>
        <dbReference type="Rhea" id="RHEA-COMP:9584"/>
        <dbReference type="Rhea" id="RHEA-COMP:9587"/>
        <dbReference type="ChEBI" id="CHEBI:15378"/>
        <dbReference type="ChEBI" id="CHEBI:15444"/>
        <dbReference type="ChEBI" id="CHEBI:57498"/>
        <dbReference type="ChEBI" id="CHEBI:456216"/>
        <dbReference type="EC" id="2.4.1.21"/>
    </reaction>
</comment>
<dbReference type="GO" id="GO:0005978">
    <property type="term" value="P:glycogen biosynthetic process"/>
    <property type="evidence" value="ECO:0007669"/>
    <property type="project" value="UniProtKB-UniRule"/>
</dbReference>
<evidence type="ECO:0000256" key="4">
    <source>
        <dbReference type="ARBA" id="ARBA00010281"/>
    </source>
</evidence>
<comment type="pathway">
    <text evidence="3 8">Glycan biosynthesis; glycogen biosynthesis.</text>
</comment>
<dbReference type="HAMAP" id="MF_00484">
    <property type="entry name" value="Glycogen_synth"/>
    <property type="match status" value="1"/>
</dbReference>
<keyword evidence="7 8" id="KW-0320">Glycogen biosynthesis</keyword>
<keyword evidence="6 8" id="KW-0808">Transferase</keyword>
<dbReference type="Pfam" id="PF08323">
    <property type="entry name" value="Glyco_transf_5"/>
    <property type="match status" value="1"/>
</dbReference>
<reference evidence="11 12" key="1">
    <citation type="submission" date="2018-11" db="EMBL/GenBank/DDBJ databases">
        <title>Paraburkholderia sp. DHOA04, isolated from soil.</title>
        <authorList>
            <person name="Gao Z.-H."/>
            <person name="Qiu L.-H."/>
            <person name="Fu J.-C."/>
        </authorList>
    </citation>
    <scope>NUCLEOTIDE SEQUENCE [LARGE SCALE GENOMIC DNA]</scope>
    <source>
        <strain evidence="11 12">DHOA04</strain>
    </source>
</reference>
<accession>A0A3N6NFY3</accession>
<dbReference type="GO" id="GO:0005829">
    <property type="term" value="C:cytosol"/>
    <property type="evidence" value="ECO:0007669"/>
    <property type="project" value="TreeGrafter"/>
</dbReference>
<dbReference type="RefSeq" id="WP_124150769.1">
    <property type="nucleotide sequence ID" value="NZ_RQIS01000005.1"/>
</dbReference>
<keyword evidence="5 8" id="KW-0328">Glycosyltransferase</keyword>